<dbReference type="AlphaFoldDB" id="A0A381YAT4"/>
<proteinExistence type="predicted"/>
<reference evidence="1" key="1">
    <citation type="submission" date="2018-05" db="EMBL/GenBank/DDBJ databases">
        <authorList>
            <person name="Lanie J.A."/>
            <person name="Ng W.-L."/>
            <person name="Kazmierczak K.M."/>
            <person name="Andrzejewski T.M."/>
            <person name="Davidsen T.M."/>
            <person name="Wayne K.J."/>
            <person name="Tettelin H."/>
            <person name="Glass J.I."/>
            <person name="Rusch D."/>
            <person name="Podicherti R."/>
            <person name="Tsui H.-C.T."/>
            <person name="Winkler M.E."/>
        </authorList>
    </citation>
    <scope>NUCLEOTIDE SEQUENCE</scope>
</reference>
<gene>
    <name evidence="1" type="ORF">METZ01_LOCUS126958</name>
</gene>
<organism evidence="1">
    <name type="scientific">marine metagenome</name>
    <dbReference type="NCBI Taxonomy" id="408172"/>
    <lineage>
        <taxon>unclassified sequences</taxon>
        <taxon>metagenomes</taxon>
        <taxon>ecological metagenomes</taxon>
    </lineage>
</organism>
<sequence>MFYVVQEYSLGYIAPLYLFTYHCGQCTTICNAKGNRLYLDDNTL</sequence>
<name>A0A381YAT4_9ZZZZ</name>
<dbReference type="EMBL" id="UINC01017780">
    <property type="protein sequence ID" value="SVA74104.1"/>
    <property type="molecule type" value="Genomic_DNA"/>
</dbReference>
<evidence type="ECO:0000313" key="1">
    <source>
        <dbReference type="EMBL" id="SVA74104.1"/>
    </source>
</evidence>
<accession>A0A381YAT4</accession>
<protein>
    <submittedName>
        <fullName evidence="1">Uncharacterized protein</fullName>
    </submittedName>
</protein>